<comment type="caution">
    <text evidence="2">The sequence shown here is derived from an EMBL/GenBank/DDBJ whole genome shotgun (WGS) entry which is preliminary data.</text>
</comment>
<keyword evidence="3" id="KW-1185">Reference proteome</keyword>
<organism evidence="2 3">
    <name type="scientific">Sphingobacterium corticis</name>
    <dbReference type="NCBI Taxonomy" id="1812823"/>
    <lineage>
        <taxon>Bacteria</taxon>
        <taxon>Pseudomonadati</taxon>
        <taxon>Bacteroidota</taxon>
        <taxon>Sphingobacteriia</taxon>
        <taxon>Sphingobacteriales</taxon>
        <taxon>Sphingobacteriaceae</taxon>
        <taxon>Sphingobacterium</taxon>
    </lineage>
</organism>
<name>A0ABW5NJG8_9SPHI</name>
<evidence type="ECO:0008006" key="4">
    <source>
        <dbReference type="Google" id="ProtNLM"/>
    </source>
</evidence>
<keyword evidence="1" id="KW-1133">Transmembrane helix</keyword>
<feature type="transmembrane region" description="Helical" evidence="1">
    <location>
        <begin position="128"/>
        <end position="152"/>
    </location>
</feature>
<accession>A0ABW5NJG8</accession>
<evidence type="ECO:0000313" key="3">
    <source>
        <dbReference type="Proteomes" id="UP001597393"/>
    </source>
</evidence>
<evidence type="ECO:0000256" key="1">
    <source>
        <dbReference type="SAM" id="Phobius"/>
    </source>
</evidence>
<protein>
    <recommendedName>
        <fullName evidence="4">RING-type E3 ubiquitin transferase</fullName>
    </recommendedName>
</protein>
<feature type="transmembrane region" description="Helical" evidence="1">
    <location>
        <begin position="43"/>
        <end position="62"/>
    </location>
</feature>
<reference evidence="3" key="1">
    <citation type="journal article" date="2019" name="Int. J. Syst. Evol. Microbiol.">
        <title>The Global Catalogue of Microorganisms (GCM) 10K type strain sequencing project: providing services to taxonomists for standard genome sequencing and annotation.</title>
        <authorList>
            <consortium name="The Broad Institute Genomics Platform"/>
            <consortium name="The Broad Institute Genome Sequencing Center for Infectious Disease"/>
            <person name="Wu L."/>
            <person name="Ma J."/>
        </authorList>
    </citation>
    <scope>NUCLEOTIDE SEQUENCE [LARGE SCALE GENOMIC DNA]</scope>
    <source>
        <strain evidence="3">KCTC 42248</strain>
    </source>
</reference>
<dbReference type="Proteomes" id="UP001597393">
    <property type="component" value="Unassembled WGS sequence"/>
</dbReference>
<feature type="transmembrane region" description="Helical" evidence="1">
    <location>
        <begin position="12"/>
        <end position="31"/>
    </location>
</feature>
<keyword evidence="1" id="KW-0472">Membrane</keyword>
<proteinExistence type="predicted"/>
<dbReference type="EMBL" id="JBHUMA010000006">
    <property type="protein sequence ID" value="MFD2598758.1"/>
    <property type="molecule type" value="Genomic_DNA"/>
</dbReference>
<sequence length="371" mass="43504">MQEFLNHIRESNLPPISIVVFLVVSLLLGFGHRMLLESIFAKFQFRRLSLIYFALVLGGYVIEQHYALLITILLFLSTFLLAIIAIVITPFVRRAQRNRFREEMDKKRPKQSLDDKPKKPFLHRFVNYAFHVVLFLFLFAHLHIIGVIIYFVGRGIFAKWKNGPSLFKLQRSLPTSKIRSVASGLVEIEGKVVIDNFIASRIDDLPCAGYSYFVEEISRDYDGRESFHTVYSDSQFLPFYLEDETGRIKVIPDQLELLQFRERSYRSAGKRYVEYIIEENPMRTYLMIGQAARKDNEMVIRYDESHRILSMTPSEEVENHEETMKFLNHLKPYFIVFLLWMSLVLSSDIKVTNDGISITFHQYINQVLTVF</sequence>
<gene>
    <name evidence="2" type="ORF">ACFSQ3_07320</name>
</gene>
<keyword evidence="1" id="KW-0812">Transmembrane</keyword>
<feature type="transmembrane region" description="Helical" evidence="1">
    <location>
        <begin position="68"/>
        <end position="92"/>
    </location>
</feature>
<evidence type="ECO:0000313" key="2">
    <source>
        <dbReference type="EMBL" id="MFD2598758.1"/>
    </source>
</evidence>